<dbReference type="GO" id="GO:0047804">
    <property type="term" value="F:cysteine-S-conjugate beta-lyase activity"/>
    <property type="evidence" value="ECO:0007669"/>
    <property type="project" value="UniProtKB-EC"/>
</dbReference>
<evidence type="ECO:0000256" key="1">
    <source>
        <dbReference type="ARBA" id="ARBA00001933"/>
    </source>
</evidence>
<dbReference type="Gene3D" id="3.90.1150.10">
    <property type="entry name" value="Aspartate Aminotransferase, domain 1"/>
    <property type="match status" value="1"/>
</dbReference>
<dbReference type="SUPFAM" id="SSF53383">
    <property type="entry name" value="PLP-dependent transferases"/>
    <property type="match status" value="1"/>
</dbReference>
<dbReference type="InterPro" id="IPR015422">
    <property type="entry name" value="PyrdxlP-dep_Trfase_small"/>
</dbReference>
<dbReference type="PANTHER" id="PTHR43500">
    <property type="entry name" value="CYSTATHIONINE BETA-LYASE-RELATED"/>
    <property type="match status" value="1"/>
</dbReference>
<dbReference type="InterPro" id="IPR015421">
    <property type="entry name" value="PyrdxlP-dep_Trfase_major"/>
</dbReference>
<evidence type="ECO:0000256" key="2">
    <source>
        <dbReference type="ARBA" id="ARBA00009077"/>
    </source>
</evidence>
<evidence type="ECO:0000256" key="5">
    <source>
        <dbReference type="ARBA" id="ARBA00046315"/>
    </source>
</evidence>
<dbReference type="PANTHER" id="PTHR43500:SF1">
    <property type="entry name" value="CYSTATHIONINE BETA-LYASE-RELATED"/>
    <property type="match status" value="1"/>
</dbReference>
<dbReference type="FunFam" id="3.40.640.10:FF:000046">
    <property type="entry name" value="Cystathionine gamma-lyase"/>
    <property type="match status" value="1"/>
</dbReference>
<reference evidence="8" key="1">
    <citation type="submission" date="2013-08" db="EMBL/GenBank/DDBJ databases">
        <authorList>
            <person name="Mendez C."/>
            <person name="Richter M."/>
            <person name="Ferrer M."/>
            <person name="Sanchez J."/>
        </authorList>
    </citation>
    <scope>NUCLEOTIDE SEQUENCE</scope>
</reference>
<dbReference type="GO" id="GO:0019346">
    <property type="term" value="P:transsulfuration"/>
    <property type="evidence" value="ECO:0007669"/>
    <property type="project" value="InterPro"/>
</dbReference>
<proteinExistence type="inferred from homology"/>
<dbReference type="InterPro" id="IPR000277">
    <property type="entry name" value="Cys/Met-Metab_PyrdxlP-dep_enz"/>
</dbReference>
<keyword evidence="4 8" id="KW-0456">Lyase</keyword>
<dbReference type="AlphaFoldDB" id="T1B021"/>
<evidence type="ECO:0000256" key="3">
    <source>
        <dbReference type="ARBA" id="ARBA00022898"/>
    </source>
</evidence>
<organism evidence="8">
    <name type="scientific">mine drainage metagenome</name>
    <dbReference type="NCBI Taxonomy" id="410659"/>
    <lineage>
        <taxon>unclassified sequences</taxon>
        <taxon>metagenomes</taxon>
        <taxon>ecological metagenomes</taxon>
    </lineage>
</organism>
<dbReference type="EMBL" id="AUZX01005888">
    <property type="protein sequence ID" value="EQD66181.1"/>
    <property type="molecule type" value="Genomic_DNA"/>
</dbReference>
<dbReference type="InterPro" id="IPR015424">
    <property type="entry name" value="PyrdxlP-dep_Trfase"/>
</dbReference>
<dbReference type="GO" id="GO:0030170">
    <property type="term" value="F:pyridoxal phosphate binding"/>
    <property type="evidence" value="ECO:0007669"/>
    <property type="project" value="InterPro"/>
</dbReference>
<evidence type="ECO:0000313" key="8">
    <source>
        <dbReference type="EMBL" id="EQD66181.1"/>
    </source>
</evidence>
<comment type="similarity">
    <text evidence="2">Belongs to the trans-sulfuration enzymes family.</text>
</comment>
<dbReference type="PROSITE" id="PS00868">
    <property type="entry name" value="CYS_MET_METAB_PP"/>
    <property type="match status" value="1"/>
</dbReference>
<keyword evidence="3" id="KW-0663">Pyridoxal phosphate</keyword>
<protein>
    <submittedName>
        <fullName evidence="8">Cystathionine beta-lyase</fullName>
    </submittedName>
</protein>
<dbReference type="Gene3D" id="3.40.640.10">
    <property type="entry name" value="Type I PLP-dependent aspartate aminotransferase-like (Major domain)"/>
    <property type="match status" value="1"/>
</dbReference>
<accession>T1B021</accession>
<comment type="catalytic activity">
    <reaction evidence="6">
        <text>L,L-cystathionine + H2O = L-homocysteine + pyruvate + NH4(+)</text>
        <dbReference type="Rhea" id="RHEA:13965"/>
        <dbReference type="ChEBI" id="CHEBI:15361"/>
        <dbReference type="ChEBI" id="CHEBI:15377"/>
        <dbReference type="ChEBI" id="CHEBI:28938"/>
        <dbReference type="ChEBI" id="CHEBI:58161"/>
        <dbReference type="ChEBI" id="CHEBI:58199"/>
    </reaction>
</comment>
<dbReference type="InterPro" id="IPR054542">
    <property type="entry name" value="Cys_met_metab_PP"/>
</dbReference>
<dbReference type="Pfam" id="PF01053">
    <property type="entry name" value="Cys_Met_Meta_PP"/>
    <property type="match status" value="1"/>
</dbReference>
<comment type="catalytic activity">
    <reaction evidence="7">
        <text>an S-substituted L-cysteine + H2O = a thiol + pyruvate + NH4(+)</text>
        <dbReference type="Rhea" id="RHEA:18121"/>
        <dbReference type="ChEBI" id="CHEBI:15361"/>
        <dbReference type="ChEBI" id="CHEBI:15377"/>
        <dbReference type="ChEBI" id="CHEBI:28938"/>
        <dbReference type="ChEBI" id="CHEBI:29256"/>
        <dbReference type="ChEBI" id="CHEBI:58717"/>
        <dbReference type="EC" id="4.4.1.13"/>
    </reaction>
</comment>
<dbReference type="InterPro" id="IPR006233">
    <property type="entry name" value="Cys_b_lyase_bac"/>
</dbReference>
<reference evidence="8" key="2">
    <citation type="journal article" date="2014" name="ISME J.">
        <title>Microbial stratification in low pH oxic and suboxic macroscopic growths along an acid mine drainage.</title>
        <authorList>
            <person name="Mendez-Garcia C."/>
            <person name="Mesa V."/>
            <person name="Sprenger R.R."/>
            <person name="Richter M."/>
            <person name="Diez M.S."/>
            <person name="Solano J."/>
            <person name="Bargiela R."/>
            <person name="Golyshina O.V."/>
            <person name="Manteca A."/>
            <person name="Ramos J.L."/>
            <person name="Gallego J.R."/>
            <person name="Llorente I."/>
            <person name="Martins Dos Santos V.A."/>
            <person name="Jensen O.N."/>
            <person name="Pelaez A.I."/>
            <person name="Sanchez J."/>
            <person name="Ferrer M."/>
        </authorList>
    </citation>
    <scope>NUCLEOTIDE SEQUENCE</scope>
</reference>
<gene>
    <name evidence="8" type="ORF">B1A_08236</name>
</gene>
<dbReference type="GO" id="GO:0019450">
    <property type="term" value="P:L-cysteine catabolic process to pyruvate"/>
    <property type="evidence" value="ECO:0007669"/>
    <property type="project" value="TreeGrafter"/>
</dbReference>
<comment type="caution">
    <text evidence="8">The sequence shown here is derived from an EMBL/GenBank/DDBJ whole genome shotgun (WGS) entry which is preliminary data.</text>
</comment>
<sequence>MGIGTRLSKLGRMSDEHFGFINTPTYRGSTVLFKTLDDLEQGRARYTYGTAGTPTVESLESAWTSLTGAAGTVLCPSGLGAVAMALLSTLKQGDHLLMPDSVYLPTRSLCCGFLARFGIETTFYDPLLGGDLELLVRANTSTIFLESPGSQTFEIQDVPALIELAGRRGIKTIIDNTWATPLFFSPHEHGCDLAVEAGTKYLSGHSDLLLGLVSARAEAWPALKKTHQSMAMLPGPEDCALALRGMRTLHIRLKEAQTRGLEMARWLQAQPEVATLLHPAFPSCPGHE</sequence>
<name>T1B021_9ZZZZ</name>
<feature type="non-terminal residue" evidence="8">
    <location>
        <position position="288"/>
    </location>
</feature>
<comment type="pathway">
    <text evidence="5">Amino-acid biosynthesis; L-methionine biosynthesis via de novo pathway; L-homocysteine from L-cystathionine: step 1/1.</text>
</comment>
<evidence type="ECO:0000256" key="6">
    <source>
        <dbReference type="ARBA" id="ARBA00047517"/>
    </source>
</evidence>
<evidence type="ECO:0000256" key="7">
    <source>
        <dbReference type="ARBA" id="ARBA00047625"/>
    </source>
</evidence>
<comment type="cofactor">
    <cofactor evidence="1">
        <name>pyridoxal 5'-phosphate</name>
        <dbReference type="ChEBI" id="CHEBI:597326"/>
    </cofactor>
</comment>
<evidence type="ECO:0000256" key="4">
    <source>
        <dbReference type="ARBA" id="ARBA00023239"/>
    </source>
</evidence>